<feature type="compositionally biased region" description="Polar residues" evidence="3">
    <location>
        <begin position="568"/>
        <end position="583"/>
    </location>
</feature>
<evidence type="ECO:0000256" key="1">
    <source>
        <dbReference type="ARBA" id="ARBA00022723"/>
    </source>
</evidence>
<keyword evidence="6" id="KW-1185">Reference proteome</keyword>
<sequence>MIDLRAITEASNRPAELLSACIDDAALIKHYFSQLSEQIDGFIGHLEEQAEDEGPIPQELPESDGCYAGKPKFGLAHLRDQTVATIHQIIRQSPQFEKLGFCKIEVGDDVVRDIKLQKINGLEIDKLDGLQSKTVLLSPRKKDDPLYGLACSSLIGDNNEAGSFRIPRLSRRHRGPEPRDLFISAVRDARTDGGQPYLVIPTESCSSLLKSIGLDPELLDCGEQLKKTASRIAGVHAAYLYISASRGSSSPLHVEDGFLGSINILLAGAPKVWLMVEPCYRNKLEDKARKYLGGNNRRRRRDQKQECSQFVRHLSTLLSPQLLDSWEIPYRIVSCKAGEMIVTFSETYHQVVNAGPNLALAINFAESEWAGPPENYVFCTKEQCGTLSITLADLQVRRSTCGSEDGPGDESVSESQATGGSPNSRKNRRLSLELEEVNDATDEFLEATPSLEEQFPKTRTPPRPPSTAGEPDESSSTALLSSNASLSSRIPQNLSPNVQTPLEQPETPGAPDDRSINAQSPSGTPKTPGSPDDHSANSQAPSRFPRGLNARYGRSSSTRTPSAAPETPKSSSSKSCETQTPPTVLTELEVGSKEKAKLENAHDAAITDPIVIPADDEDEMPDTIELVVDELCTMKSAVETVEMKLNCLVQELLPFAKGLGVSGETFERFRLNNKLNDDAITLTLKQILPESVEILIASHAIKNPPGSGTPLRNAAAKSLVPPATLVHGPRSSHLCIACNVKSRSLECVWKGSGDHWILAVVDFPSKKVHIYGNEGGHNEKAKAIACDISEFVNNHRMAQGLPAVGWSDPVTHPYICEFASTEVLLRIKGILNEPKALENRVNHADQDLVNLHLQIRKYEKVSFLAQFTKFKCQLFYFEKFEEQKNSKQVEMAAEKKKHNAQRISNQRKGLQKPVRGEGSGKNGQSADALVRKEYADRIVSQTGLDEVTIRNELNQNLKEGKTLHYLLSPRCGRGDRCKLRSLLLLPLYGTGNRSPALDLIAQNPPEQAKDLSRSVSRREYLP</sequence>
<gene>
    <name evidence="5" type="ORF">SLS56_011980</name>
</gene>
<feature type="region of interest" description="Disordered" evidence="3">
    <location>
        <begin position="997"/>
        <end position="1022"/>
    </location>
</feature>
<proteinExistence type="predicted"/>
<evidence type="ECO:0000313" key="5">
    <source>
        <dbReference type="EMBL" id="KAL1614903.1"/>
    </source>
</evidence>
<feature type="compositionally biased region" description="Polar residues" evidence="3">
    <location>
        <begin position="413"/>
        <end position="424"/>
    </location>
</feature>
<evidence type="ECO:0000259" key="4">
    <source>
        <dbReference type="PROSITE" id="PS51184"/>
    </source>
</evidence>
<feature type="region of interest" description="Disordered" evidence="3">
    <location>
        <begin position="896"/>
        <end position="926"/>
    </location>
</feature>
<comment type="caution">
    <text evidence="5">The sequence shown here is derived from an EMBL/GenBank/DDBJ whole genome shotgun (WGS) entry which is preliminary data.</text>
</comment>
<name>A0ABR3SAQ5_9PEZI</name>
<dbReference type="Pfam" id="PF02373">
    <property type="entry name" value="JmjC"/>
    <property type="match status" value="1"/>
</dbReference>
<feature type="compositionally biased region" description="Basic and acidic residues" evidence="3">
    <location>
        <begin position="1007"/>
        <end position="1022"/>
    </location>
</feature>
<keyword evidence="2" id="KW-0408">Iron</keyword>
<feature type="region of interest" description="Disordered" evidence="3">
    <location>
        <begin position="446"/>
        <end position="583"/>
    </location>
</feature>
<dbReference type="Gene3D" id="2.60.120.650">
    <property type="entry name" value="Cupin"/>
    <property type="match status" value="1"/>
</dbReference>
<feature type="region of interest" description="Disordered" evidence="3">
    <location>
        <begin position="399"/>
        <end position="430"/>
    </location>
</feature>
<feature type="domain" description="JmjC" evidence="4">
    <location>
        <begin position="189"/>
        <end position="381"/>
    </location>
</feature>
<dbReference type="InterPro" id="IPR003347">
    <property type="entry name" value="JmjC_dom"/>
</dbReference>
<evidence type="ECO:0000256" key="3">
    <source>
        <dbReference type="SAM" id="MobiDB-lite"/>
    </source>
</evidence>
<protein>
    <recommendedName>
        <fullName evidence="4">JmjC domain-containing protein</fullName>
    </recommendedName>
</protein>
<dbReference type="EMBL" id="JAJVDC020000348">
    <property type="protein sequence ID" value="KAL1614903.1"/>
    <property type="molecule type" value="Genomic_DNA"/>
</dbReference>
<dbReference type="SUPFAM" id="SSF51197">
    <property type="entry name" value="Clavaminate synthase-like"/>
    <property type="match status" value="1"/>
</dbReference>
<organism evidence="5 6">
    <name type="scientific">Neofusicoccum ribis</name>
    <dbReference type="NCBI Taxonomy" id="45134"/>
    <lineage>
        <taxon>Eukaryota</taxon>
        <taxon>Fungi</taxon>
        <taxon>Dikarya</taxon>
        <taxon>Ascomycota</taxon>
        <taxon>Pezizomycotina</taxon>
        <taxon>Dothideomycetes</taxon>
        <taxon>Dothideomycetes incertae sedis</taxon>
        <taxon>Botryosphaeriales</taxon>
        <taxon>Botryosphaeriaceae</taxon>
        <taxon>Neofusicoccum</taxon>
    </lineage>
</organism>
<keyword evidence="1" id="KW-0479">Metal-binding</keyword>
<dbReference type="PANTHER" id="PTHR10694:SF33">
    <property type="entry name" value="LYSINE-SPECIFIC DEMETHYLASE 5"/>
    <property type="match status" value="1"/>
</dbReference>
<evidence type="ECO:0000313" key="6">
    <source>
        <dbReference type="Proteomes" id="UP001521116"/>
    </source>
</evidence>
<accession>A0ABR3SAQ5</accession>
<feature type="compositionally biased region" description="Polar residues" evidence="3">
    <location>
        <begin position="489"/>
        <end position="502"/>
    </location>
</feature>
<dbReference type="SMART" id="SM00558">
    <property type="entry name" value="JmjC"/>
    <property type="match status" value="1"/>
</dbReference>
<dbReference type="PANTHER" id="PTHR10694">
    <property type="entry name" value="LYSINE-SPECIFIC DEMETHYLASE"/>
    <property type="match status" value="1"/>
</dbReference>
<feature type="compositionally biased region" description="Low complexity" evidence="3">
    <location>
        <begin position="520"/>
        <end position="530"/>
    </location>
</feature>
<dbReference type="PROSITE" id="PS51184">
    <property type="entry name" value="JMJC"/>
    <property type="match status" value="1"/>
</dbReference>
<feature type="compositionally biased region" description="Low complexity" evidence="3">
    <location>
        <begin position="474"/>
        <end position="488"/>
    </location>
</feature>
<dbReference type="Proteomes" id="UP001521116">
    <property type="component" value="Unassembled WGS sequence"/>
</dbReference>
<reference evidence="5 6" key="1">
    <citation type="submission" date="2024-02" db="EMBL/GenBank/DDBJ databases">
        <title>De novo assembly and annotation of 12 fungi associated with fruit tree decline syndrome in Ontario, Canada.</title>
        <authorList>
            <person name="Sulman M."/>
            <person name="Ellouze W."/>
            <person name="Ilyukhin E."/>
        </authorList>
    </citation>
    <scope>NUCLEOTIDE SEQUENCE [LARGE SCALE GENOMIC DNA]</scope>
    <source>
        <strain evidence="5 6">M1-105</strain>
    </source>
</reference>
<evidence type="ECO:0000256" key="2">
    <source>
        <dbReference type="ARBA" id="ARBA00023004"/>
    </source>
</evidence>